<proteinExistence type="predicted"/>
<feature type="transmembrane region" description="Helical" evidence="1">
    <location>
        <begin position="135"/>
        <end position="152"/>
    </location>
</feature>
<dbReference type="AlphaFoldDB" id="A0A0A1FH80"/>
<keyword evidence="3" id="KW-1185">Reference proteome</keyword>
<feature type="transmembrane region" description="Helical" evidence="1">
    <location>
        <begin position="12"/>
        <end position="30"/>
    </location>
</feature>
<evidence type="ECO:0000256" key="1">
    <source>
        <dbReference type="SAM" id="Phobius"/>
    </source>
</evidence>
<dbReference type="EMBL" id="CP009962">
    <property type="protein sequence ID" value="AIY44138.1"/>
    <property type="molecule type" value="Genomic_DNA"/>
</dbReference>
<reference evidence="3" key="1">
    <citation type="journal article" date="2014" name="Soil Biol. Biochem.">
        <title>Structure and function of bacterial communities in ageing soils: Insights from the Mendocino ecological staircase.</title>
        <authorList>
            <person name="Uroz S."/>
            <person name="Tech J.J."/>
            <person name="Sawaya N.A."/>
            <person name="Frey-Klett P."/>
            <person name="Leveau J.H.J."/>
        </authorList>
    </citation>
    <scope>NUCLEOTIDE SEQUENCE [LARGE SCALE GENOMIC DNA]</scope>
    <source>
        <strain evidence="3">Cal35</strain>
    </source>
</reference>
<evidence type="ECO:0000313" key="2">
    <source>
        <dbReference type="EMBL" id="AIY44138.1"/>
    </source>
</evidence>
<feature type="transmembrane region" description="Helical" evidence="1">
    <location>
        <begin position="110"/>
        <end position="128"/>
    </location>
</feature>
<dbReference type="STRING" id="279058.LT85_4980"/>
<protein>
    <submittedName>
        <fullName evidence="2">Permease of the drug/metabolite transporter</fullName>
    </submittedName>
</protein>
<name>A0A0A1FH80_9BURK</name>
<dbReference type="RefSeq" id="WP_038494366.1">
    <property type="nucleotide sequence ID" value="NZ_CP009962.1"/>
</dbReference>
<dbReference type="HOGENOM" id="CLU_024118_0_0_4"/>
<feature type="transmembrane region" description="Helical" evidence="1">
    <location>
        <begin position="246"/>
        <end position="264"/>
    </location>
</feature>
<sequence>MIKKIEPATQSTSYYFFLIAIGMLSIYFFFYQQINSHFSWIFGGDYDAVIEAVLVSHWYRVFEFNQAWNQPLYFYPYQDILGYNDGYFLYGVIGIPYRLLGFDLLVTQELVHMTVKAIGFLSMATLLGRLQQKNIIALLGAALFTLFLSSSARAEHAQLFSVAFLPLLAFLLLETVQSVFSSKRKAMLLYSTAFSLLYGAMLITGFYMAWFFGLFLIICIIFYAYFDFGKMKTFFNLALSSKWQIVLIASIFLFAIAPFLYVYLPKLKETGGQGYDSQIFYSLHYLDILNYGKGSLLWGRLFEFIDNRFPGMWRPGEYQVGFTPDVFILAIFIIFSLILKKTSASPRWFKVLACATLLAMLLPLSFSGHSLWFFVRSLVPGGRGLRVIARFYIFLAFPVSILIAVYFSNLWTLFKKFRMPIFALLSLVCLGQINVHKEVGLEVKKHMAMVNNAAPSSKECTSFFVTNPVPKSGDFISSLYGQNVQAMLLSDTFGIPTLNGFATFNPPDWIFEDRPMYVYRVGNYVSSHNLQGVCEYDIGNNKWLTPGEINYLSETAGYQFGEAVSFSKDGTGEKFILDGWSPAEDWGRWTGARTASLIMRVAAAEGSAIDLEFNSRAFLVPTHQTLNVLVFVNDQKLGTFKYQYPLDAADSVRTVKIPGDLVAKSKGLLKIEFEMENPVSPASLGLSADSRNLGLGLTGLALRSSSSQ</sequence>
<gene>
    <name evidence="2" type="ORF">LT85_4980</name>
</gene>
<organism evidence="2 3">
    <name type="scientific">Collimonas arenae</name>
    <dbReference type="NCBI Taxonomy" id="279058"/>
    <lineage>
        <taxon>Bacteria</taxon>
        <taxon>Pseudomonadati</taxon>
        <taxon>Pseudomonadota</taxon>
        <taxon>Betaproteobacteria</taxon>
        <taxon>Burkholderiales</taxon>
        <taxon>Oxalobacteraceae</taxon>
        <taxon>Collimonas</taxon>
    </lineage>
</organism>
<feature type="transmembrane region" description="Helical" evidence="1">
    <location>
        <begin position="387"/>
        <end position="407"/>
    </location>
</feature>
<keyword evidence="1" id="KW-1133">Transmembrane helix</keyword>
<feature type="transmembrane region" description="Helical" evidence="1">
    <location>
        <begin position="209"/>
        <end position="226"/>
    </location>
</feature>
<feature type="transmembrane region" description="Helical" evidence="1">
    <location>
        <begin position="318"/>
        <end position="339"/>
    </location>
</feature>
<feature type="transmembrane region" description="Helical" evidence="1">
    <location>
        <begin position="158"/>
        <end position="180"/>
    </location>
</feature>
<dbReference type="OrthoDB" id="9767863at2"/>
<evidence type="ECO:0000313" key="3">
    <source>
        <dbReference type="Proteomes" id="UP000030302"/>
    </source>
</evidence>
<dbReference type="Proteomes" id="UP000030302">
    <property type="component" value="Chromosome"/>
</dbReference>
<feature type="transmembrane region" description="Helical" evidence="1">
    <location>
        <begin position="351"/>
        <end position="375"/>
    </location>
</feature>
<accession>A0A0A1FH80</accession>
<dbReference type="KEGG" id="care:LT85_4980"/>
<keyword evidence="1" id="KW-0472">Membrane</keyword>
<keyword evidence="1" id="KW-0812">Transmembrane</keyword>